<comment type="caution">
    <text evidence="3">The sequence shown here is derived from an EMBL/GenBank/DDBJ whole genome shotgun (WGS) entry which is preliminary data.</text>
</comment>
<evidence type="ECO:0000256" key="2">
    <source>
        <dbReference type="SAM" id="Phobius"/>
    </source>
</evidence>
<evidence type="ECO:0008006" key="5">
    <source>
        <dbReference type="Google" id="ProtNLM"/>
    </source>
</evidence>
<feature type="region of interest" description="Disordered" evidence="1">
    <location>
        <begin position="76"/>
        <end position="95"/>
    </location>
</feature>
<dbReference type="RefSeq" id="WP_286650291.1">
    <property type="nucleotide sequence ID" value="NZ_JACAGK010000003.1"/>
</dbReference>
<evidence type="ECO:0000313" key="4">
    <source>
        <dbReference type="Proteomes" id="UP001170954"/>
    </source>
</evidence>
<gene>
    <name evidence="3" type="ORF">HX018_01730</name>
</gene>
<keyword evidence="4" id="KW-1185">Reference proteome</keyword>
<keyword evidence="2" id="KW-1133">Transmembrane helix</keyword>
<sequence>MKEEDGYFVDKRKDENMNYLRSWNVIRLLRLAMGVVITIQGVMASHWLIAGLGALFTLLPILNINTCSSGACEVPRRKTITSKQENGPSSYEKLN</sequence>
<keyword evidence="2" id="KW-0812">Transmembrane</keyword>
<dbReference type="EMBL" id="JACAGK010000003">
    <property type="protein sequence ID" value="MDM1046965.1"/>
    <property type="molecule type" value="Genomic_DNA"/>
</dbReference>
<protein>
    <recommendedName>
        <fullName evidence="5">DUF2892 domain-containing protein</fullName>
    </recommendedName>
</protein>
<evidence type="ECO:0000313" key="3">
    <source>
        <dbReference type="EMBL" id="MDM1046965.1"/>
    </source>
</evidence>
<accession>A0ABT7NIE9</accession>
<organism evidence="3 4">
    <name type="scientific">Sphingobacterium hotanense</name>
    <dbReference type="NCBI Taxonomy" id="649196"/>
    <lineage>
        <taxon>Bacteria</taxon>
        <taxon>Pseudomonadati</taxon>
        <taxon>Bacteroidota</taxon>
        <taxon>Sphingobacteriia</taxon>
        <taxon>Sphingobacteriales</taxon>
        <taxon>Sphingobacteriaceae</taxon>
        <taxon>Sphingobacterium</taxon>
    </lineage>
</organism>
<proteinExistence type="predicted"/>
<reference evidence="3" key="1">
    <citation type="submission" date="2020-06" db="EMBL/GenBank/DDBJ databases">
        <authorList>
            <person name="Dong N."/>
        </authorList>
    </citation>
    <scope>NUCLEOTIDE SEQUENCE</scope>
    <source>
        <strain evidence="3">R1692</strain>
    </source>
</reference>
<name>A0ABT7NIE9_9SPHI</name>
<dbReference type="Proteomes" id="UP001170954">
    <property type="component" value="Unassembled WGS sequence"/>
</dbReference>
<feature type="transmembrane region" description="Helical" evidence="2">
    <location>
        <begin position="31"/>
        <end position="59"/>
    </location>
</feature>
<evidence type="ECO:0000256" key="1">
    <source>
        <dbReference type="SAM" id="MobiDB-lite"/>
    </source>
</evidence>
<keyword evidence="2" id="KW-0472">Membrane</keyword>
<reference evidence="3" key="2">
    <citation type="journal article" date="2022" name="Sci. Total Environ.">
        <title>Prevalence, transmission, and molecular epidemiology of tet(X)-positive bacteria among humans, animals, and environmental niches in China: An epidemiological, and genomic-based study.</title>
        <authorList>
            <person name="Dong N."/>
            <person name="Zeng Y."/>
            <person name="Cai C."/>
            <person name="Sun C."/>
            <person name="Lu J."/>
            <person name="Liu C."/>
            <person name="Zhou H."/>
            <person name="Sun Q."/>
            <person name="Shu L."/>
            <person name="Wang H."/>
            <person name="Wang Y."/>
            <person name="Wang S."/>
            <person name="Wu C."/>
            <person name="Chan E.W."/>
            <person name="Chen G."/>
            <person name="Shen Z."/>
            <person name="Chen S."/>
            <person name="Zhang R."/>
        </authorList>
    </citation>
    <scope>NUCLEOTIDE SEQUENCE</scope>
    <source>
        <strain evidence="3">R1692</strain>
    </source>
</reference>